<gene>
    <name evidence="2" type="ORF">Aca07nite_65560</name>
</gene>
<accession>A0ABQ3WSL1</accession>
<sequence length="250" mass="26857">MTDSWALFDRIADEYDQVVPFFAGFAARFLEVVDPAPGSRLVDVGCGRGAIATAAAARGCAVTAVDAAPRMVSLLAAGHPEIDVRLMDVHRLDLPDGCFDVATGGFVIHLVADPVRALGELRRVLRPGGVVALTVPGRREPGHRWERFNRIWAEATPPSPARVDVAGWLAEAGFTELRAVDIAVDIPVPDPRTCWDFHMSHGFAARVEALDPDDAIEFGRRSLAELTRMHDDGGIVLDSPAVVHLGQAAT</sequence>
<dbReference type="SUPFAM" id="SSF53335">
    <property type="entry name" value="S-adenosyl-L-methionine-dependent methyltransferases"/>
    <property type="match status" value="1"/>
</dbReference>
<protein>
    <submittedName>
        <fullName evidence="2">Methyltransferase</fullName>
    </submittedName>
</protein>
<comment type="caution">
    <text evidence="2">The sequence shown here is derived from an EMBL/GenBank/DDBJ whole genome shotgun (WGS) entry which is preliminary data.</text>
</comment>
<evidence type="ECO:0000259" key="1">
    <source>
        <dbReference type="Pfam" id="PF08241"/>
    </source>
</evidence>
<dbReference type="CDD" id="cd02440">
    <property type="entry name" value="AdoMet_MTases"/>
    <property type="match status" value="1"/>
</dbReference>
<dbReference type="GO" id="GO:0008168">
    <property type="term" value="F:methyltransferase activity"/>
    <property type="evidence" value="ECO:0007669"/>
    <property type="project" value="UniProtKB-KW"/>
</dbReference>
<keyword evidence="2" id="KW-0808">Transferase</keyword>
<dbReference type="Gene3D" id="3.40.50.150">
    <property type="entry name" value="Vaccinia Virus protein VP39"/>
    <property type="match status" value="1"/>
</dbReference>
<keyword evidence="2" id="KW-0489">Methyltransferase</keyword>
<dbReference type="PANTHER" id="PTHR43591:SF24">
    <property type="entry name" value="2-METHOXY-6-POLYPRENYL-1,4-BENZOQUINOL METHYLASE, MITOCHONDRIAL"/>
    <property type="match status" value="1"/>
</dbReference>
<name>A0ABQ3WSL1_9ACTN</name>
<dbReference type="RefSeq" id="WP_204299409.1">
    <property type="nucleotide sequence ID" value="NZ_BAAAGQ010000021.1"/>
</dbReference>
<dbReference type="InterPro" id="IPR013216">
    <property type="entry name" value="Methyltransf_11"/>
</dbReference>
<dbReference type="GO" id="GO:0032259">
    <property type="term" value="P:methylation"/>
    <property type="evidence" value="ECO:0007669"/>
    <property type="project" value="UniProtKB-KW"/>
</dbReference>
<reference evidence="2" key="1">
    <citation type="submission" date="2021-01" db="EMBL/GenBank/DDBJ databases">
        <title>Whole genome shotgun sequence of Actinoplanes capillaceus NBRC 16408.</title>
        <authorList>
            <person name="Komaki H."/>
            <person name="Tamura T."/>
        </authorList>
    </citation>
    <scope>NUCLEOTIDE SEQUENCE [LARGE SCALE GENOMIC DNA]</scope>
    <source>
        <strain evidence="2">NBRC 16408</strain>
    </source>
</reference>
<proteinExistence type="predicted"/>
<feature type="domain" description="Methyltransferase type 11" evidence="1">
    <location>
        <begin position="42"/>
        <end position="132"/>
    </location>
</feature>
<dbReference type="Pfam" id="PF08241">
    <property type="entry name" value="Methyltransf_11"/>
    <property type="match status" value="1"/>
</dbReference>
<evidence type="ECO:0000313" key="2">
    <source>
        <dbReference type="EMBL" id="GID49281.1"/>
    </source>
</evidence>
<organism evidence="2">
    <name type="scientific">Actinoplanes campanulatus</name>
    <dbReference type="NCBI Taxonomy" id="113559"/>
    <lineage>
        <taxon>Bacteria</taxon>
        <taxon>Bacillati</taxon>
        <taxon>Actinomycetota</taxon>
        <taxon>Actinomycetes</taxon>
        <taxon>Micromonosporales</taxon>
        <taxon>Micromonosporaceae</taxon>
        <taxon>Actinoplanes</taxon>
    </lineage>
</organism>
<dbReference type="InterPro" id="IPR029063">
    <property type="entry name" value="SAM-dependent_MTases_sf"/>
</dbReference>
<dbReference type="EMBL" id="BOMF01000126">
    <property type="protein sequence ID" value="GID49281.1"/>
    <property type="molecule type" value="Genomic_DNA"/>
</dbReference>
<dbReference type="PANTHER" id="PTHR43591">
    <property type="entry name" value="METHYLTRANSFERASE"/>
    <property type="match status" value="1"/>
</dbReference>